<dbReference type="SUPFAM" id="SSF53474">
    <property type="entry name" value="alpha/beta-Hydrolases"/>
    <property type="match status" value="1"/>
</dbReference>
<dbReference type="InterPro" id="IPR008547">
    <property type="entry name" value="DUF829_TMEM53"/>
</dbReference>
<dbReference type="InterPro" id="IPR029058">
    <property type="entry name" value="AB_hydrolase_fold"/>
</dbReference>
<comment type="similarity">
    <text evidence="1">Belongs to the TMEM53 family.</text>
</comment>
<feature type="non-terminal residue" evidence="7">
    <location>
        <position position="1"/>
    </location>
</feature>
<comment type="subcellular location">
    <subcellularLocation>
        <location evidence="6">Nucleus outer membrane</location>
        <topology evidence="6">Single-pass membrane protein</topology>
    </subcellularLocation>
</comment>
<evidence type="ECO:0000313" key="8">
    <source>
        <dbReference type="Proteomes" id="UP000193642"/>
    </source>
</evidence>
<keyword evidence="5" id="KW-0539">Nucleus</keyword>
<dbReference type="PANTHER" id="PTHR12265:SF30">
    <property type="entry name" value="TRANSMEMBRANE PROTEIN 53"/>
    <property type="match status" value="1"/>
</dbReference>
<dbReference type="EMBL" id="MCGO01000042">
    <property type="protein sequence ID" value="ORY38755.1"/>
    <property type="molecule type" value="Genomic_DNA"/>
</dbReference>
<accession>A0A1Y2BXD0</accession>
<evidence type="ECO:0000256" key="3">
    <source>
        <dbReference type="ARBA" id="ARBA00022989"/>
    </source>
</evidence>
<dbReference type="PANTHER" id="PTHR12265">
    <property type="entry name" value="TRANSMEMBRANE PROTEIN 53"/>
    <property type="match status" value="1"/>
</dbReference>
<evidence type="ECO:0000256" key="1">
    <source>
        <dbReference type="ARBA" id="ARBA00007387"/>
    </source>
</evidence>
<keyword evidence="3" id="KW-1133">Transmembrane helix</keyword>
<evidence type="ECO:0000256" key="4">
    <source>
        <dbReference type="ARBA" id="ARBA00023136"/>
    </source>
</evidence>
<dbReference type="Gene3D" id="3.40.50.1820">
    <property type="entry name" value="alpha/beta hydrolase"/>
    <property type="match status" value="1"/>
</dbReference>
<name>A0A1Y2BXD0_9FUNG</name>
<organism evidence="7 8">
    <name type="scientific">Rhizoclosmatium globosum</name>
    <dbReference type="NCBI Taxonomy" id="329046"/>
    <lineage>
        <taxon>Eukaryota</taxon>
        <taxon>Fungi</taxon>
        <taxon>Fungi incertae sedis</taxon>
        <taxon>Chytridiomycota</taxon>
        <taxon>Chytridiomycota incertae sedis</taxon>
        <taxon>Chytridiomycetes</taxon>
        <taxon>Chytridiales</taxon>
        <taxon>Chytriomycetaceae</taxon>
        <taxon>Rhizoclosmatium</taxon>
    </lineage>
</organism>
<gene>
    <name evidence="7" type="ORF">BCR33DRAFT_720438</name>
</gene>
<sequence>WIAPPTTTSTTTDSKTVLLFGWLNGDFKHVEKYAHYYRANGYTAVVQTSTDADQSAIARKQMDKSPDFDDLISWLHSRHATEPISNPTTNISHKHNLVIHVFSNGGIFRLRRLVAAVLAKGFQFVESRAVILDSAPGKATAEAFAGLVSTGFKRGSTLRSCAYWGAYIVGGVYSGVVDLSGHPVETSALFITSVRNQGVDGNVRGPRLFLYGDRDDVISWTYCQGWAERSRSEGLRVEERLFEGGEHVKLGVQFKEEYWATVSSYLESQG</sequence>
<dbReference type="Pfam" id="PF05705">
    <property type="entry name" value="DUF829"/>
    <property type="match status" value="1"/>
</dbReference>
<protein>
    <recommendedName>
        <fullName evidence="9">DUF829-domain-containing protein</fullName>
    </recommendedName>
</protein>
<keyword evidence="8" id="KW-1185">Reference proteome</keyword>
<comment type="caution">
    <text evidence="7">The sequence shown here is derived from an EMBL/GenBank/DDBJ whole genome shotgun (WGS) entry which is preliminary data.</text>
</comment>
<keyword evidence="2" id="KW-0812">Transmembrane</keyword>
<evidence type="ECO:0000256" key="2">
    <source>
        <dbReference type="ARBA" id="ARBA00022692"/>
    </source>
</evidence>
<evidence type="ECO:0000256" key="6">
    <source>
        <dbReference type="ARBA" id="ARBA00034303"/>
    </source>
</evidence>
<evidence type="ECO:0000313" key="7">
    <source>
        <dbReference type="EMBL" id="ORY38755.1"/>
    </source>
</evidence>
<evidence type="ECO:0008006" key="9">
    <source>
        <dbReference type="Google" id="ProtNLM"/>
    </source>
</evidence>
<dbReference type="GO" id="GO:0005640">
    <property type="term" value="C:nuclear outer membrane"/>
    <property type="evidence" value="ECO:0007669"/>
    <property type="project" value="UniProtKB-SubCell"/>
</dbReference>
<evidence type="ECO:0000256" key="5">
    <source>
        <dbReference type="ARBA" id="ARBA00023242"/>
    </source>
</evidence>
<dbReference type="Proteomes" id="UP000193642">
    <property type="component" value="Unassembled WGS sequence"/>
</dbReference>
<dbReference type="AlphaFoldDB" id="A0A1Y2BXD0"/>
<reference evidence="7 8" key="1">
    <citation type="submission" date="2016-07" db="EMBL/GenBank/DDBJ databases">
        <title>Pervasive Adenine N6-methylation of Active Genes in Fungi.</title>
        <authorList>
            <consortium name="DOE Joint Genome Institute"/>
            <person name="Mondo S.J."/>
            <person name="Dannebaum R.O."/>
            <person name="Kuo R.C."/>
            <person name="Labutti K."/>
            <person name="Haridas S."/>
            <person name="Kuo A."/>
            <person name="Salamov A."/>
            <person name="Ahrendt S.R."/>
            <person name="Lipzen A."/>
            <person name="Sullivan W."/>
            <person name="Andreopoulos W.B."/>
            <person name="Clum A."/>
            <person name="Lindquist E."/>
            <person name="Daum C."/>
            <person name="Ramamoorthy G.K."/>
            <person name="Gryganskyi A."/>
            <person name="Culley D."/>
            <person name="Magnuson J.K."/>
            <person name="James T.Y."/>
            <person name="O'Malley M.A."/>
            <person name="Stajich J.E."/>
            <person name="Spatafora J.W."/>
            <person name="Visel A."/>
            <person name="Grigoriev I.V."/>
        </authorList>
    </citation>
    <scope>NUCLEOTIDE SEQUENCE [LARGE SCALE GENOMIC DNA]</scope>
    <source>
        <strain evidence="7 8">JEL800</strain>
    </source>
</reference>
<keyword evidence="4" id="KW-0472">Membrane</keyword>
<proteinExistence type="inferred from homology"/>
<dbReference type="OrthoDB" id="77878at2759"/>